<dbReference type="PANTHER" id="PTHR43395">
    <property type="entry name" value="SENSOR HISTIDINE KINASE CHEA"/>
    <property type="match status" value="1"/>
</dbReference>
<dbReference type="AlphaFoldDB" id="Q2N7J6"/>
<evidence type="ECO:0000256" key="7">
    <source>
        <dbReference type="ARBA" id="ARBA00023012"/>
    </source>
</evidence>
<dbReference type="FunFam" id="3.30.565.10:FF:000016">
    <property type="entry name" value="Chemotaxis protein CheA, putative"/>
    <property type="match status" value="1"/>
</dbReference>
<feature type="domain" description="HPt" evidence="12">
    <location>
        <begin position="1"/>
        <end position="101"/>
    </location>
</feature>
<dbReference type="SMART" id="SM00387">
    <property type="entry name" value="HATPase_c"/>
    <property type="match status" value="1"/>
</dbReference>
<evidence type="ECO:0000256" key="9">
    <source>
        <dbReference type="PROSITE-ProRule" id="PRU00110"/>
    </source>
</evidence>
<keyword evidence="7" id="KW-0902">Two-component regulatory system</keyword>
<dbReference type="InterPro" id="IPR036890">
    <property type="entry name" value="HATPase_C_sf"/>
</dbReference>
<evidence type="ECO:0000256" key="5">
    <source>
        <dbReference type="ARBA" id="ARBA00022679"/>
    </source>
</evidence>
<dbReference type="OrthoDB" id="9803176at2"/>
<dbReference type="STRING" id="314225.ELI_11265"/>
<dbReference type="EMBL" id="CP000157">
    <property type="protein sequence ID" value="ABC64345.1"/>
    <property type="molecule type" value="Genomic_DNA"/>
</dbReference>
<dbReference type="GO" id="GO:0000155">
    <property type="term" value="F:phosphorelay sensor kinase activity"/>
    <property type="evidence" value="ECO:0007669"/>
    <property type="project" value="InterPro"/>
</dbReference>
<dbReference type="KEGG" id="eli:ELI_11265"/>
<feature type="domain" description="CheW-like" evidence="11">
    <location>
        <begin position="399"/>
        <end position="535"/>
    </location>
</feature>
<accession>Q2N7J6</accession>
<evidence type="ECO:0000256" key="3">
    <source>
        <dbReference type="ARBA" id="ARBA00021495"/>
    </source>
</evidence>
<dbReference type="InterPro" id="IPR002545">
    <property type="entry name" value="CheW-lke_dom"/>
</dbReference>
<dbReference type="eggNOG" id="COG2198">
    <property type="taxonomic scope" value="Bacteria"/>
</dbReference>
<evidence type="ECO:0000256" key="8">
    <source>
        <dbReference type="ARBA" id="ARBA00035100"/>
    </source>
</evidence>
<dbReference type="CDD" id="cd00088">
    <property type="entry name" value="HPT"/>
    <property type="match status" value="1"/>
</dbReference>
<evidence type="ECO:0000256" key="2">
    <source>
        <dbReference type="ARBA" id="ARBA00012438"/>
    </source>
</evidence>
<dbReference type="Gene3D" id="3.30.565.10">
    <property type="entry name" value="Histidine kinase-like ATPase, C-terminal domain"/>
    <property type="match status" value="1"/>
</dbReference>
<dbReference type="Gene3D" id="1.10.287.560">
    <property type="entry name" value="Histidine kinase CheA-like, homodimeric domain"/>
    <property type="match status" value="1"/>
</dbReference>
<dbReference type="InterPro" id="IPR036061">
    <property type="entry name" value="CheW-like_dom_sf"/>
</dbReference>
<dbReference type="InterPro" id="IPR036097">
    <property type="entry name" value="HisK_dim/P_sf"/>
</dbReference>
<dbReference type="eggNOG" id="COG0643">
    <property type="taxonomic scope" value="Bacteria"/>
</dbReference>
<keyword evidence="4 9" id="KW-0597">Phosphoprotein</keyword>
<dbReference type="InterPro" id="IPR008207">
    <property type="entry name" value="Sig_transdc_His_kin_Hpt_dom"/>
</dbReference>
<name>Q2N7J6_ERYLH</name>
<reference evidence="14" key="1">
    <citation type="journal article" date="2009" name="J. Bacteriol.">
        <title>Complete genome sequence of Erythrobacter litoralis HTCC2594.</title>
        <authorList>
            <person name="Oh H.M."/>
            <person name="Giovannoni S.J."/>
            <person name="Ferriera S."/>
            <person name="Johnson J."/>
            <person name="Cho J.C."/>
        </authorList>
    </citation>
    <scope>NUCLEOTIDE SEQUENCE [LARGE SCALE GENOMIC DNA]</scope>
    <source>
        <strain evidence="14">HTCC2594</strain>
    </source>
</reference>
<dbReference type="InterPro" id="IPR036641">
    <property type="entry name" value="HPT_dom_sf"/>
</dbReference>
<evidence type="ECO:0000313" key="14">
    <source>
        <dbReference type="Proteomes" id="UP000008808"/>
    </source>
</evidence>
<dbReference type="SMART" id="SM00260">
    <property type="entry name" value="CheW"/>
    <property type="match status" value="1"/>
</dbReference>
<dbReference type="Pfam" id="PF01627">
    <property type="entry name" value="Hpt"/>
    <property type="match status" value="1"/>
</dbReference>
<dbReference type="PRINTS" id="PR00344">
    <property type="entry name" value="BCTRLSENSOR"/>
</dbReference>
<comment type="catalytic activity">
    <reaction evidence="1">
        <text>ATP + protein L-histidine = ADP + protein N-phospho-L-histidine.</text>
        <dbReference type="EC" id="2.7.13.3"/>
    </reaction>
</comment>
<keyword evidence="6" id="KW-0418">Kinase</keyword>
<dbReference type="Gene3D" id="1.20.120.160">
    <property type="entry name" value="HPT domain"/>
    <property type="match status" value="1"/>
</dbReference>
<dbReference type="InterPro" id="IPR037006">
    <property type="entry name" value="CheA-like_homodim_sf"/>
</dbReference>
<evidence type="ECO:0000259" key="12">
    <source>
        <dbReference type="PROSITE" id="PS50894"/>
    </source>
</evidence>
<dbReference type="PROSITE" id="PS50109">
    <property type="entry name" value="HIS_KIN"/>
    <property type="match status" value="1"/>
</dbReference>
<protein>
    <recommendedName>
        <fullName evidence="3">Chemotaxis protein CheA</fullName>
        <ecNumber evidence="2">2.7.13.3</ecNumber>
    </recommendedName>
</protein>
<dbReference type="InterPro" id="IPR004105">
    <property type="entry name" value="CheA-like_dim"/>
</dbReference>
<evidence type="ECO:0000259" key="11">
    <source>
        <dbReference type="PROSITE" id="PS50851"/>
    </source>
</evidence>
<dbReference type="InterPro" id="IPR005467">
    <property type="entry name" value="His_kinase_dom"/>
</dbReference>
<feature type="modified residue" description="Phosphohistidine" evidence="9">
    <location>
        <position position="44"/>
    </location>
</feature>
<dbReference type="GO" id="GO:0006935">
    <property type="term" value="P:chemotaxis"/>
    <property type="evidence" value="ECO:0007669"/>
    <property type="project" value="InterPro"/>
</dbReference>
<evidence type="ECO:0000256" key="4">
    <source>
        <dbReference type="ARBA" id="ARBA00022553"/>
    </source>
</evidence>
<dbReference type="SMART" id="SM01231">
    <property type="entry name" value="H-kinase_dim"/>
    <property type="match status" value="1"/>
</dbReference>
<dbReference type="SUPFAM" id="SSF47384">
    <property type="entry name" value="Homodimeric domain of signal transducing histidine kinase"/>
    <property type="match status" value="1"/>
</dbReference>
<dbReference type="InterPro" id="IPR003594">
    <property type="entry name" value="HATPase_dom"/>
</dbReference>
<organism evidence="13 14">
    <name type="scientific">Erythrobacter litoralis (strain HTCC2594)</name>
    <dbReference type="NCBI Taxonomy" id="314225"/>
    <lineage>
        <taxon>Bacteria</taxon>
        <taxon>Pseudomonadati</taxon>
        <taxon>Pseudomonadota</taxon>
        <taxon>Alphaproteobacteria</taxon>
        <taxon>Sphingomonadales</taxon>
        <taxon>Erythrobacteraceae</taxon>
        <taxon>Erythrobacter/Porphyrobacter group</taxon>
        <taxon>Erythrobacter</taxon>
    </lineage>
</organism>
<dbReference type="SMART" id="SM00073">
    <property type="entry name" value="HPT"/>
    <property type="match status" value="1"/>
</dbReference>
<dbReference type="InterPro" id="IPR051315">
    <property type="entry name" value="Bact_Chemotaxis_CheA"/>
</dbReference>
<keyword evidence="5" id="KW-0808">Transferase</keyword>
<dbReference type="SUPFAM" id="SSF55874">
    <property type="entry name" value="ATPase domain of HSP90 chaperone/DNA topoisomerase II/histidine kinase"/>
    <property type="match status" value="1"/>
</dbReference>
<dbReference type="EC" id="2.7.13.3" evidence="2"/>
<gene>
    <name evidence="13" type="ordered locus">ELI_11265</name>
</gene>
<proteinExistence type="predicted"/>
<dbReference type="Pfam" id="PF01584">
    <property type="entry name" value="CheW"/>
    <property type="match status" value="1"/>
</dbReference>
<comment type="function">
    <text evidence="8">Involved in the transmission of sensory signals from the chemoreceptors to the flagellar motors. CheA is autophosphorylated; it can transfer its phosphate group to either CheB or CheY.</text>
</comment>
<dbReference type="RefSeq" id="WP_011415168.1">
    <property type="nucleotide sequence ID" value="NC_007722.1"/>
</dbReference>
<keyword evidence="14" id="KW-1185">Reference proteome</keyword>
<dbReference type="Pfam" id="PF02518">
    <property type="entry name" value="HATPase_c"/>
    <property type="match status" value="1"/>
</dbReference>
<dbReference type="SUPFAM" id="SSF47226">
    <property type="entry name" value="Histidine-containing phosphotransfer domain, HPT domain"/>
    <property type="match status" value="1"/>
</dbReference>
<feature type="domain" description="Histidine kinase" evidence="10">
    <location>
        <begin position="146"/>
        <end position="397"/>
    </location>
</feature>
<dbReference type="Gene3D" id="2.30.30.40">
    <property type="entry name" value="SH3 Domains"/>
    <property type="match status" value="1"/>
</dbReference>
<dbReference type="SUPFAM" id="SSF50341">
    <property type="entry name" value="CheW-like"/>
    <property type="match status" value="1"/>
</dbReference>
<dbReference type="InterPro" id="IPR004358">
    <property type="entry name" value="Sig_transdc_His_kin-like_C"/>
</dbReference>
<dbReference type="Pfam" id="PF02895">
    <property type="entry name" value="H-kinase_dim"/>
    <property type="match status" value="1"/>
</dbReference>
<dbReference type="GO" id="GO:0005737">
    <property type="term" value="C:cytoplasm"/>
    <property type="evidence" value="ECO:0007669"/>
    <property type="project" value="InterPro"/>
</dbReference>
<dbReference type="Proteomes" id="UP000008808">
    <property type="component" value="Chromosome"/>
</dbReference>
<evidence type="ECO:0000256" key="1">
    <source>
        <dbReference type="ARBA" id="ARBA00000085"/>
    </source>
</evidence>
<evidence type="ECO:0000259" key="10">
    <source>
        <dbReference type="PROSITE" id="PS50109"/>
    </source>
</evidence>
<dbReference type="PROSITE" id="PS50851">
    <property type="entry name" value="CHEW"/>
    <property type="match status" value="1"/>
</dbReference>
<dbReference type="HOGENOM" id="CLU_000650_5_2_5"/>
<dbReference type="PANTHER" id="PTHR43395:SF1">
    <property type="entry name" value="CHEMOTAXIS PROTEIN CHEA"/>
    <property type="match status" value="1"/>
</dbReference>
<dbReference type="PROSITE" id="PS50894">
    <property type="entry name" value="HPT"/>
    <property type="match status" value="1"/>
</dbReference>
<evidence type="ECO:0000256" key="6">
    <source>
        <dbReference type="ARBA" id="ARBA00022777"/>
    </source>
</evidence>
<sequence length="693" mass="74366">MDDLLAEFIAETREMLGALGGELVAWEAAPDDRDRLDAIFRFVHTVKGNCGFFDFPRLEALSHAAEDALGEVRAGRRIADPALVSAVLAIIDRIGDLTSAIETGEEIPHEGDDALVLALAHDPDRAEEASLAENAAEVPVTPKATVAQRSIRLPVELLDRMMSGVSDLVLARNDLSRVLGEIGSDPRLDGPFERMTAILDDVRDAATRMRMQRIEVLFSAMPRMVRDLGRELGKQVMIDLEGGDVELDREMIESIRDPLTHILRNAVDHGLESPAERAAAGKREIGVVSISARQAGNQIYLTVSDDGRGIDADRLVDKAVAADAIDAADIDAMSLADKHNLIFAPGLSTAAEVSAISGRGVGMDVVRANIEKIGGTIGVSSRPGEGTTIQMRFPLTLSIIATLTVSSAGQKFALPRSGVEEVIFGSDPDLEYTELGDGRFITFRGQRIPCIVLSEVLGQSNDSAIEGRTFIVVRFSASELSAFIVDRVIDHEEAVIKPVAPAITATRLYTGATLLSDGTPVLALDLTSIAVDRGIVTDGRSRALDVDVETAGEVEAAEHARIMLFVDYEGQQRAVEMDHLERIETIPAVDVEVHAGSSRAVIDGRLRILGGLGGIPIETSKLRALRLRDGDREGLFAVRAIVDVAPLAEPISDDADEPLTRGYAQVAGRPVPVLSPSAVLDRWGDRIAAEADR</sequence>
<evidence type="ECO:0000313" key="13">
    <source>
        <dbReference type="EMBL" id="ABC64345.1"/>
    </source>
</evidence>